<dbReference type="PRINTS" id="PR00449">
    <property type="entry name" value="RASTRNSFRMNG"/>
</dbReference>
<dbReference type="Pfam" id="PF00025">
    <property type="entry name" value="Arf"/>
    <property type="match status" value="1"/>
</dbReference>
<dbReference type="GO" id="GO:0003924">
    <property type="term" value="F:GTPase activity"/>
    <property type="evidence" value="ECO:0007669"/>
    <property type="project" value="InterPro"/>
</dbReference>
<dbReference type="SUPFAM" id="SSF52540">
    <property type="entry name" value="P-loop containing nucleoside triphosphate hydrolases"/>
    <property type="match status" value="1"/>
</dbReference>
<name>A0A2A2H4N1_METBR</name>
<evidence type="ECO:0000313" key="5">
    <source>
        <dbReference type="Proteomes" id="UP000217784"/>
    </source>
</evidence>
<comment type="caution">
    <text evidence="4">The sequence shown here is derived from an EMBL/GenBank/DDBJ whole genome shotgun (WGS) entry which is preliminary data.</text>
</comment>
<dbReference type="Pfam" id="PF00543">
    <property type="entry name" value="P-II"/>
    <property type="match status" value="1"/>
</dbReference>
<feature type="modified residue" description="O-UMP-tyrosine" evidence="3">
    <location>
        <position position="263"/>
    </location>
</feature>
<accession>A0A2A2H4N1</accession>
<dbReference type="SMART" id="SM00938">
    <property type="entry name" value="P-II"/>
    <property type="match status" value="1"/>
</dbReference>
<dbReference type="GO" id="GO:0006808">
    <property type="term" value="P:regulation of nitrogen utilization"/>
    <property type="evidence" value="ECO:0007669"/>
    <property type="project" value="InterPro"/>
</dbReference>
<dbReference type="RefSeq" id="WP_069584430.1">
    <property type="nucleotide sequence ID" value="NZ_LMVM01000023.1"/>
</dbReference>
<dbReference type="Gene3D" id="3.30.70.120">
    <property type="match status" value="1"/>
</dbReference>
<sequence length="323" mass="36282">MIKILILGASGSGKTTALKHINNHENVSISSFDYGKATIGEDTTYLFSSPGIEGFKFINDIVSSDIDGVIIFIDNSIGTTETDEEIVNFVSNKQIPYVIFANKQDLDNSNLKINSDAMVIPAIAIEGIGINDGLKMLLKLVENTVKQDATPKKEYSNIAKSTSDENIKPQREFKDIIKDIKSAHQKDPQKPDFKALVKKIKPSRNNDVEKTEICKLKLIMHPIELDNVKKALEDFGFSNITLTKIGHLNSESTSKETYRASRYDINIPQRVQLSMVMKREDVKYVIQAIEPIKTEDIMDEMFISPVENVIRIRTEENGEEAIE</sequence>
<dbReference type="SUPFAM" id="SSF54913">
    <property type="entry name" value="GlnB-like"/>
    <property type="match status" value="1"/>
</dbReference>
<dbReference type="Proteomes" id="UP000217784">
    <property type="component" value="Unassembled WGS sequence"/>
</dbReference>
<dbReference type="EMBL" id="LMVM01000023">
    <property type="protein sequence ID" value="PAV04317.1"/>
    <property type="molecule type" value="Genomic_DNA"/>
</dbReference>
<dbReference type="GO" id="GO:0005525">
    <property type="term" value="F:GTP binding"/>
    <property type="evidence" value="ECO:0007669"/>
    <property type="project" value="UniProtKB-KW"/>
</dbReference>
<dbReference type="OrthoDB" id="70990at2157"/>
<dbReference type="PANTHER" id="PTHR30115:SF11">
    <property type="entry name" value="NITROGEN REGULATORY PROTEIN P-II HOMOLOG"/>
    <property type="match status" value="1"/>
</dbReference>
<dbReference type="InterPro" id="IPR015867">
    <property type="entry name" value="N-reg_PII/ATP_PRibTrfase_C"/>
</dbReference>
<evidence type="ECO:0000313" key="4">
    <source>
        <dbReference type="EMBL" id="PAV04317.1"/>
    </source>
</evidence>
<dbReference type="InterPro" id="IPR006689">
    <property type="entry name" value="Small_GTPase_ARF/SAR"/>
</dbReference>
<keyword evidence="1" id="KW-0547">Nucleotide-binding</keyword>
<keyword evidence="3" id="KW-0597">Phosphoprotein</keyword>
<keyword evidence="2" id="KW-0342">GTP-binding</keyword>
<dbReference type="PROSITE" id="PS51343">
    <property type="entry name" value="PII_GLNB_DOM"/>
    <property type="match status" value="1"/>
</dbReference>
<protein>
    <submittedName>
        <fullName evidence="4">Uncharacterized protein</fullName>
    </submittedName>
</protein>
<dbReference type="PANTHER" id="PTHR30115">
    <property type="entry name" value="NITROGEN REGULATORY PROTEIN P-II"/>
    <property type="match status" value="1"/>
</dbReference>
<proteinExistence type="predicted"/>
<reference evidence="4 5" key="1">
    <citation type="journal article" date="2017" name="BMC Genomics">
        <title>Genomic analysis of methanogenic archaea reveals a shift towards energy conservation.</title>
        <authorList>
            <person name="Gilmore S.P."/>
            <person name="Henske J.K."/>
            <person name="Sexton J.A."/>
            <person name="Solomon K.V."/>
            <person name="Seppala S."/>
            <person name="Yoo J.I."/>
            <person name="Huyett L.M."/>
            <person name="Pressman A."/>
            <person name="Cogan J.Z."/>
            <person name="Kivenson V."/>
            <person name="Peng X."/>
            <person name="Tan Y."/>
            <person name="Valentine D.L."/>
            <person name="O'Malley M.A."/>
        </authorList>
    </citation>
    <scope>NUCLEOTIDE SEQUENCE [LARGE SCALE GENOMIC DNA]</scope>
    <source>
        <strain evidence="4 5">M.o.H.</strain>
    </source>
</reference>
<organism evidence="4 5">
    <name type="scientific">Methanobacterium bryantii</name>
    <dbReference type="NCBI Taxonomy" id="2161"/>
    <lineage>
        <taxon>Archaea</taxon>
        <taxon>Methanobacteriati</taxon>
        <taxon>Methanobacteriota</taxon>
        <taxon>Methanomada group</taxon>
        <taxon>Methanobacteria</taxon>
        <taxon>Methanobacteriales</taxon>
        <taxon>Methanobacteriaceae</taxon>
        <taxon>Methanobacterium</taxon>
    </lineage>
</organism>
<dbReference type="AlphaFoldDB" id="A0A2A2H4N1"/>
<dbReference type="InterPro" id="IPR027417">
    <property type="entry name" value="P-loop_NTPase"/>
</dbReference>
<dbReference type="GO" id="GO:0005524">
    <property type="term" value="F:ATP binding"/>
    <property type="evidence" value="ECO:0007669"/>
    <property type="project" value="TreeGrafter"/>
</dbReference>
<evidence type="ECO:0000256" key="1">
    <source>
        <dbReference type="ARBA" id="ARBA00022741"/>
    </source>
</evidence>
<dbReference type="CDD" id="cd00882">
    <property type="entry name" value="Ras_like_GTPase"/>
    <property type="match status" value="1"/>
</dbReference>
<dbReference type="Gene3D" id="3.40.50.300">
    <property type="entry name" value="P-loop containing nucleotide triphosphate hydrolases"/>
    <property type="match status" value="1"/>
</dbReference>
<dbReference type="GO" id="GO:0030234">
    <property type="term" value="F:enzyme regulator activity"/>
    <property type="evidence" value="ECO:0007669"/>
    <property type="project" value="InterPro"/>
</dbReference>
<dbReference type="InterPro" id="IPR002187">
    <property type="entry name" value="N-reg_PII"/>
</dbReference>
<dbReference type="GO" id="GO:0005829">
    <property type="term" value="C:cytosol"/>
    <property type="evidence" value="ECO:0007669"/>
    <property type="project" value="TreeGrafter"/>
</dbReference>
<dbReference type="InterPro" id="IPR011322">
    <property type="entry name" value="N-reg_PII-like_a/b"/>
</dbReference>
<evidence type="ECO:0000256" key="2">
    <source>
        <dbReference type="ARBA" id="ARBA00023134"/>
    </source>
</evidence>
<keyword evidence="5" id="KW-1185">Reference proteome</keyword>
<gene>
    <name evidence="4" type="ORF">ASJ80_05575</name>
</gene>
<evidence type="ECO:0000256" key="3">
    <source>
        <dbReference type="PIRSR" id="PIRSR602187-50"/>
    </source>
</evidence>